<keyword evidence="2" id="KW-1185">Reference proteome</keyword>
<sequence>MGKQAGSARPKEFQCDGLSAAGVAAAAGFAEICLQFTETDTVNQSGEYKFSARWTKVMGTAEWKASRTRRWFKGLKPTIILLSRGISDAESSWRAGQGWQRKGRLRSVVWARTKPPPTECDKLEGGRWAKHNFCHVSERLPN</sequence>
<name>A0A9L0RPZ6_HORSE</name>
<evidence type="ECO:0000313" key="2">
    <source>
        <dbReference type="Proteomes" id="UP000002281"/>
    </source>
</evidence>
<organism evidence="1 2">
    <name type="scientific">Equus caballus</name>
    <name type="common">Horse</name>
    <dbReference type="NCBI Taxonomy" id="9796"/>
    <lineage>
        <taxon>Eukaryota</taxon>
        <taxon>Metazoa</taxon>
        <taxon>Chordata</taxon>
        <taxon>Craniata</taxon>
        <taxon>Vertebrata</taxon>
        <taxon>Euteleostomi</taxon>
        <taxon>Mammalia</taxon>
        <taxon>Eutheria</taxon>
        <taxon>Laurasiatheria</taxon>
        <taxon>Perissodactyla</taxon>
        <taxon>Equidae</taxon>
        <taxon>Equus</taxon>
    </lineage>
</organism>
<protein>
    <submittedName>
        <fullName evidence="1">Proline rich coiled-coil 2B</fullName>
    </submittedName>
</protein>
<reference evidence="1 2" key="1">
    <citation type="journal article" date="2009" name="Science">
        <title>Genome sequence, comparative analysis, and population genetics of the domestic horse.</title>
        <authorList>
            <consortium name="Broad Institute Genome Sequencing Platform"/>
            <consortium name="Broad Institute Whole Genome Assembly Team"/>
            <person name="Wade C.M."/>
            <person name="Giulotto E."/>
            <person name="Sigurdsson S."/>
            <person name="Zoli M."/>
            <person name="Gnerre S."/>
            <person name="Imsland F."/>
            <person name="Lear T.L."/>
            <person name="Adelson D.L."/>
            <person name="Bailey E."/>
            <person name="Bellone R.R."/>
            <person name="Bloecker H."/>
            <person name="Distl O."/>
            <person name="Edgar R.C."/>
            <person name="Garber M."/>
            <person name="Leeb T."/>
            <person name="Mauceli E."/>
            <person name="MacLeod J.N."/>
            <person name="Penedo M.C.T."/>
            <person name="Raison J.M."/>
            <person name="Sharpe T."/>
            <person name="Vogel J."/>
            <person name="Andersson L."/>
            <person name="Antczak D.F."/>
            <person name="Biagi T."/>
            <person name="Binns M.M."/>
            <person name="Chowdhary B.P."/>
            <person name="Coleman S.J."/>
            <person name="Della Valle G."/>
            <person name="Fryc S."/>
            <person name="Guerin G."/>
            <person name="Hasegawa T."/>
            <person name="Hill E.W."/>
            <person name="Jurka J."/>
            <person name="Kiialainen A."/>
            <person name="Lindgren G."/>
            <person name="Liu J."/>
            <person name="Magnani E."/>
            <person name="Mickelson J.R."/>
            <person name="Murray J."/>
            <person name="Nergadze S.G."/>
            <person name="Onofrio R."/>
            <person name="Pedroni S."/>
            <person name="Piras M.F."/>
            <person name="Raudsepp T."/>
            <person name="Rocchi M."/>
            <person name="Roeed K.H."/>
            <person name="Ryder O.A."/>
            <person name="Searle S."/>
            <person name="Skow L."/>
            <person name="Swinburne J.E."/>
            <person name="Syvaenen A.C."/>
            <person name="Tozaki T."/>
            <person name="Valberg S.J."/>
            <person name="Vaudin M."/>
            <person name="White J.R."/>
            <person name="Zody M.C."/>
            <person name="Lander E.S."/>
            <person name="Lindblad-Toh K."/>
        </authorList>
    </citation>
    <scope>NUCLEOTIDE SEQUENCE [LARGE SCALE GENOMIC DNA]</scope>
    <source>
        <strain evidence="1 2">Thoroughbred</strain>
    </source>
</reference>
<gene>
    <name evidence="1" type="primary">PRRC2B</name>
</gene>
<accession>A0A9L0RPZ6</accession>
<dbReference type="GeneTree" id="ENSGT00950000183161"/>
<reference evidence="1" key="3">
    <citation type="submission" date="2025-09" db="UniProtKB">
        <authorList>
            <consortium name="Ensembl"/>
        </authorList>
    </citation>
    <scope>IDENTIFICATION</scope>
    <source>
        <strain evidence="1">Thoroughbred</strain>
    </source>
</reference>
<proteinExistence type="predicted"/>
<evidence type="ECO:0000313" key="1">
    <source>
        <dbReference type="Ensembl" id="ENSECAP00000064642.1"/>
    </source>
</evidence>
<dbReference type="Proteomes" id="UP000002281">
    <property type="component" value="Chromosome 25"/>
</dbReference>
<dbReference type="AlphaFoldDB" id="A0A9L0RPZ6"/>
<dbReference type="Ensembl" id="ENSECAT00000139671.1">
    <property type="protein sequence ID" value="ENSECAP00000064642.1"/>
    <property type="gene ID" value="ENSECAG00000013922.4"/>
</dbReference>
<reference evidence="1" key="2">
    <citation type="submission" date="2025-08" db="UniProtKB">
        <authorList>
            <consortium name="Ensembl"/>
        </authorList>
    </citation>
    <scope>IDENTIFICATION</scope>
    <source>
        <strain evidence="1">Thoroughbred</strain>
    </source>
</reference>